<protein>
    <submittedName>
        <fullName evidence="6">Alanyl-tRNA synthetase</fullName>
        <ecNumber evidence="6">6.1.1.7</ecNumber>
    </submittedName>
</protein>
<dbReference type="InterPro" id="IPR051335">
    <property type="entry name" value="Alanyl-tRNA_Editing_Enzymes"/>
</dbReference>
<dbReference type="EC" id="6.1.1.7" evidence="6"/>
<dbReference type="PROSITE" id="PS50860">
    <property type="entry name" value="AA_TRNA_LIGASE_II_ALA"/>
    <property type="match status" value="1"/>
</dbReference>
<dbReference type="SMART" id="SM00863">
    <property type="entry name" value="tRNA_SAD"/>
    <property type="match status" value="1"/>
</dbReference>
<comment type="subcellular location">
    <subcellularLocation>
        <location evidence="2">Cytoplasm</location>
    </subcellularLocation>
</comment>
<dbReference type="Pfam" id="PF07973">
    <property type="entry name" value="tRNA_SAD"/>
    <property type="match status" value="1"/>
</dbReference>
<dbReference type="Gene3D" id="3.10.310.40">
    <property type="match status" value="1"/>
</dbReference>
<accession>A0ABS2PGZ1</accession>
<dbReference type="InterPro" id="IPR018164">
    <property type="entry name" value="Ala-tRNA-synth_IIc_N"/>
</dbReference>
<dbReference type="InterPro" id="IPR018163">
    <property type="entry name" value="Thr/Ala-tRNA-synth_IIc_edit"/>
</dbReference>
<dbReference type="InterPro" id="IPR012947">
    <property type="entry name" value="tRNA_SAD"/>
</dbReference>
<dbReference type="PANTHER" id="PTHR43462:SF1">
    <property type="entry name" value="ALANYL-TRNA EDITING PROTEIN AARSD1"/>
    <property type="match status" value="1"/>
</dbReference>
<dbReference type="Gene3D" id="3.30.980.10">
    <property type="entry name" value="Threonyl-trna Synthetase, Chain A, domain 2"/>
    <property type="match status" value="1"/>
</dbReference>
<keyword evidence="4" id="KW-0862">Zinc</keyword>
<evidence type="ECO:0000313" key="6">
    <source>
        <dbReference type="EMBL" id="MBM7634714.1"/>
    </source>
</evidence>
<gene>
    <name evidence="6" type="ORF">JOD17_003840</name>
</gene>
<proteinExistence type="predicted"/>
<dbReference type="Pfam" id="PF02272">
    <property type="entry name" value="DHHA1"/>
    <property type="match status" value="1"/>
</dbReference>
<dbReference type="Proteomes" id="UP000741863">
    <property type="component" value="Unassembled WGS sequence"/>
</dbReference>
<organism evidence="6 7">
    <name type="scientific">Geomicrobium sediminis</name>
    <dbReference type="NCBI Taxonomy" id="1347788"/>
    <lineage>
        <taxon>Bacteria</taxon>
        <taxon>Bacillati</taxon>
        <taxon>Bacillota</taxon>
        <taxon>Bacilli</taxon>
        <taxon>Bacillales</taxon>
        <taxon>Geomicrobium</taxon>
    </lineage>
</organism>
<dbReference type="SUPFAM" id="SSF55186">
    <property type="entry name" value="ThrRS/AlaRS common domain"/>
    <property type="match status" value="1"/>
</dbReference>
<keyword evidence="7" id="KW-1185">Reference proteome</keyword>
<dbReference type="InterPro" id="IPR018165">
    <property type="entry name" value="Ala-tRNA-synth_IIc_core"/>
</dbReference>
<feature type="domain" description="Alanyl-transfer RNA synthetases family profile" evidence="5">
    <location>
        <begin position="1"/>
        <end position="216"/>
    </location>
</feature>
<evidence type="ECO:0000256" key="3">
    <source>
        <dbReference type="ARBA" id="ARBA00022723"/>
    </source>
</evidence>
<evidence type="ECO:0000256" key="1">
    <source>
        <dbReference type="ARBA" id="ARBA00001947"/>
    </source>
</evidence>
<dbReference type="SUPFAM" id="SSF50447">
    <property type="entry name" value="Translation proteins"/>
    <property type="match status" value="1"/>
</dbReference>
<reference evidence="6 7" key="1">
    <citation type="submission" date="2021-01" db="EMBL/GenBank/DDBJ databases">
        <title>Genomic Encyclopedia of Type Strains, Phase IV (KMG-IV): sequencing the most valuable type-strain genomes for metagenomic binning, comparative biology and taxonomic classification.</title>
        <authorList>
            <person name="Goeker M."/>
        </authorList>
    </citation>
    <scope>NUCLEOTIDE SEQUENCE [LARGE SCALE GENOMIC DNA]</scope>
    <source>
        <strain evidence="6 7">DSM 25540</strain>
    </source>
</reference>
<dbReference type="Gene3D" id="2.40.30.130">
    <property type="match status" value="1"/>
</dbReference>
<dbReference type="RefSeq" id="WP_204699491.1">
    <property type="nucleotide sequence ID" value="NZ_JAFBEC010000016.1"/>
</dbReference>
<evidence type="ECO:0000256" key="4">
    <source>
        <dbReference type="ARBA" id="ARBA00022833"/>
    </source>
</evidence>
<evidence type="ECO:0000313" key="7">
    <source>
        <dbReference type="Proteomes" id="UP000741863"/>
    </source>
</evidence>
<dbReference type="Pfam" id="PF01411">
    <property type="entry name" value="tRNA-synt_2c"/>
    <property type="match status" value="1"/>
</dbReference>
<dbReference type="EMBL" id="JAFBEC010000016">
    <property type="protein sequence ID" value="MBM7634714.1"/>
    <property type="molecule type" value="Genomic_DNA"/>
</dbReference>
<dbReference type="GO" id="GO:0004813">
    <property type="term" value="F:alanine-tRNA ligase activity"/>
    <property type="evidence" value="ECO:0007669"/>
    <property type="project" value="UniProtKB-EC"/>
</dbReference>
<evidence type="ECO:0000256" key="2">
    <source>
        <dbReference type="ARBA" id="ARBA00004496"/>
    </source>
</evidence>
<keyword evidence="6" id="KW-0436">Ligase</keyword>
<dbReference type="InterPro" id="IPR009000">
    <property type="entry name" value="Transl_B-barrel_sf"/>
</dbReference>
<keyword evidence="3" id="KW-0479">Metal-binding</keyword>
<comment type="cofactor">
    <cofactor evidence="1">
        <name>Zn(2+)</name>
        <dbReference type="ChEBI" id="CHEBI:29105"/>
    </cofactor>
</comment>
<dbReference type="InterPro" id="IPR003156">
    <property type="entry name" value="DHHA1_dom"/>
</dbReference>
<comment type="caution">
    <text evidence="6">The sequence shown here is derived from an EMBL/GenBank/DDBJ whole genome shotgun (WGS) entry which is preliminary data.</text>
</comment>
<sequence>MTHKLYYDDAYLKEFEANVIKTASDYIVLDQTAFYPEGGGQPGDTGHLAGVKVYDTQEVDGEIRHYIKEPIERATVTGVIDWRRRFDHMQQHLGQHLLSATFDDVYGYKTIGFHLGKETVTIDLDIPSLQNEEVVHVERVVNSIVFENRNVETRFVTNDQLHHYPLRKAPTVNEQIRLVIVSEYDYNGCGGTHPLTTSEVGIIKLLKTEKVRKSVRLHFVCGLRAVQRWNIENNKMEEQFTELRRVNEVRSNQLEQAHDQLHHYEVGKWVDGTHSVIERVYENRSIKDLQLLAKLATQEQPTLTVRLFTVIPHEKVQCVFARGNHVDLDMNECLKDFLAMIGGKGGGQKQLAQGGAPYKTTVEQFTSDYLATK</sequence>
<dbReference type="PANTHER" id="PTHR43462">
    <property type="entry name" value="ALANYL-TRNA EDITING PROTEIN"/>
    <property type="match status" value="1"/>
</dbReference>
<name>A0ABS2PGZ1_9BACL</name>
<evidence type="ECO:0000259" key="5">
    <source>
        <dbReference type="PROSITE" id="PS50860"/>
    </source>
</evidence>